<reference evidence="2" key="2">
    <citation type="journal article" date="2024" name="Environ. Microbiol.">
        <title>Genome analysis and description of Tunturibacter gen. nov. expands the diversity of Terriglobia in tundra soils.</title>
        <authorList>
            <person name="Messyasz A."/>
            <person name="Mannisto M.K."/>
            <person name="Kerkhof L.J."/>
            <person name="Haggblom M.M."/>
        </authorList>
    </citation>
    <scope>NUCLEOTIDE SEQUENCE</scope>
    <source>
        <strain evidence="2">M8UP39</strain>
    </source>
</reference>
<feature type="transmembrane region" description="Helical" evidence="1">
    <location>
        <begin position="63"/>
        <end position="85"/>
    </location>
</feature>
<dbReference type="EMBL" id="CP132938">
    <property type="protein sequence ID" value="XCB24254.1"/>
    <property type="molecule type" value="Genomic_DNA"/>
</dbReference>
<gene>
    <name evidence="2" type="ORF">RBB81_10085</name>
</gene>
<protein>
    <submittedName>
        <fullName evidence="2">Metal-dependent hydrolase</fullName>
    </submittedName>
</protein>
<reference evidence="2" key="1">
    <citation type="submission" date="2023-08" db="EMBL/GenBank/DDBJ databases">
        <authorList>
            <person name="Messyasz A."/>
            <person name="Mannisto M.K."/>
            <person name="Kerkhof L.J."/>
            <person name="Haggblom M."/>
        </authorList>
    </citation>
    <scope>NUCLEOTIDE SEQUENCE</scope>
    <source>
        <strain evidence="2">M8UP39</strain>
    </source>
</reference>
<organism evidence="2">
    <name type="scientific">Tunturiibacter gelidiferens</name>
    <dbReference type="NCBI Taxonomy" id="3069689"/>
    <lineage>
        <taxon>Bacteria</taxon>
        <taxon>Pseudomonadati</taxon>
        <taxon>Acidobacteriota</taxon>
        <taxon>Terriglobia</taxon>
        <taxon>Terriglobales</taxon>
        <taxon>Acidobacteriaceae</taxon>
        <taxon>Tunturiibacter</taxon>
    </lineage>
</organism>
<dbReference type="InterPro" id="IPR007404">
    <property type="entry name" value="YdjM-like"/>
</dbReference>
<evidence type="ECO:0000313" key="2">
    <source>
        <dbReference type="EMBL" id="XCB24254.1"/>
    </source>
</evidence>
<keyword evidence="1" id="KW-1133">Transmembrane helix</keyword>
<dbReference type="GO" id="GO:0016787">
    <property type="term" value="F:hydrolase activity"/>
    <property type="evidence" value="ECO:0007669"/>
    <property type="project" value="UniProtKB-KW"/>
</dbReference>
<keyword evidence="1" id="KW-0812">Transmembrane</keyword>
<dbReference type="Pfam" id="PF04307">
    <property type="entry name" value="YdjM"/>
    <property type="match status" value="1"/>
</dbReference>
<sequence length="225" mass="25694">MFLGHFAVGFASKKFAPRTNRGVLIAAPMFLDMLWPVFLLTGWERVRIDPGNTRFTPLDLEYFPWSHSLLMSVVWASAFGLLYYLTTRYRRGAVVIWIGVVSHWLLDWITHRPDMPLYPGSPLFGLGLWNHVGATLAVELTMFLLGIWLYVGVTRARDRVGRYGFLAYVVLLLVLYLGDRFSSPPANVAQDIAWPGIVAELVLIPWAWWFDQHRALRAEMGEAVI</sequence>
<dbReference type="AlphaFoldDB" id="A0AAU7Z5V6"/>
<keyword evidence="1" id="KW-0472">Membrane</keyword>
<dbReference type="KEGG" id="tgi:RBB81_10085"/>
<feature type="transmembrane region" description="Helical" evidence="1">
    <location>
        <begin position="23"/>
        <end position="43"/>
    </location>
</feature>
<feature type="transmembrane region" description="Helical" evidence="1">
    <location>
        <begin position="192"/>
        <end position="210"/>
    </location>
</feature>
<dbReference type="RefSeq" id="WP_353073602.1">
    <property type="nucleotide sequence ID" value="NZ_CP132938.1"/>
</dbReference>
<evidence type="ECO:0000256" key="1">
    <source>
        <dbReference type="SAM" id="Phobius"/>
    </source>
</evidence>
<feature type="transmembrane region" description="Helical" evidence="1">
    <location>
        <begin position="92"/>
        <end position="111"/>
    </location>
</feature>
<proteinExistence type="predicted"/>
<feature type="transmembrane region" description="Helical" evidence="1">
    <location>
        <begin position="160"/>
        <end position="177"/>
    </location>
</feature>
<feature type="transmembrane region" description="Helical" evidence="1">
    <location>
        <begin position="131"/>
        <end position="153"/>
    </location>
</feature>
<accession>A0AAU7Z5V6</accession>
<name>A0AAU7Z5V6_9BACT</name>
<keyword evidence="2" id="KW-0378">Hydrolase</keyword>